<proteinExistence type="predicted"/>
<dbReference type="Proteomes" id="UP000660801">
    <property type="component" value="Unassembled WGS sequence"/>
</dbReference>
<sequence length="49" mass="5690">MSANHSTTKQAYHHISEGLKPAEIAKRLSRNRSTIYRELKRGIVRQVKQ</sequence>
<organism evidence="2 3">
    <name type="scientific">Streptococcus himalayensis</name>
    <dbReference type="NCBI Taxonomy" id="1888195"/>
    <lineage>
        <taxon>Bacteria</taxon>
        <taxon>Bacillati</taxon>
        <taxon>Bacillota</taxon>
        <taxon>Bacilli</taxon>
        <taxon>Lactobacillales</taxon>
        <taxon>Streptococcaceae</taxon>
        <taxon>Streptococcus</taxon>
    </lineage>
</organism>
<evidence type="ECO:0000259" key="1">
    <source>
        <dbReference type="Pfam" id="PF13936"/>
    </source>
</evidence>
<dbReference type="AlphaFoldDB" id="A0A917A5S9"/>
<dbReference type="InterPro" id="IPR025246">
    <property type="entry name" value="IS30-like_HTH"/>
</dbReference>
<accession>A0A917A5S9</accession>
<dbReference type="Gene3D" id="1.10.10.60">
    <property type="entry name" value="Homeodomain-like"/>
    <property type="match status" value="1"/>
</dbReference>
<dbReference type="Pfam" id="PF13936">
    <property type="entry name" value="HTH_38"/>
    <property type="match status" value="1"/>
</dbReference>
<keyword evidence="3" id="KW-1185">Reference proteome</keyword>
<reference evidence="2" key="1">
    <citation type="journal article" date="2014" name="Int. J. Syst. Evol. Microbiol.">
        <title>Complete genome sequence of Corynebacterium casei LMG S-19264T (=DSM 44701T), isolated from a smear-ripened cheese.</title>
        <authorList>
            <consortium name="US DOE Joint Genome Institute (JGI-PGF)"/>
            <person name="Walter F."/>
            <person name="Albersmeier A."/>
            <person name="Kalinowski J."/>
            <person name="Ruckert C."/>
        </authorList>
    </citation>
    <scope>NUCLEOTIDE SEQUENCE</scope>
    <source>
        <strain evidence="2">CGMCC 1.15533</strain>
    </source>
</reference>
<dbReference type="EMBL" id="BMJN01000009">
    <property type="protein sequence ID" value="GGE29013.1"/>
    <property type="molecule type" value="Genomic_DNA"/>
</dbReference>
<dbReference type="InterPro" id="IPR009057">
    <property type="entry name" value="Homeodomain-like_sf"/>
</dbReference>
<gene>
    <name evidence="2" type="ORF">GCM10011510_07870</name>
</gene>
<name>A0A917A5S9_9STRE</name>
<feature type="domain" description="Transposase IS30-like HTH" evidence="1">
    <location>
        <begin position="22"/>
        <end position="42"/>
    </location>
</feature>
<dbReference type="SUPFAM" id="SSF46689">
    <property type="entry name" value="Homeodomain-like"/>
    <property type="match status" value="1"/>
</dbReference>
<comment type="caution">
    <text evidence="2">The sequence shown here is derived from an EMBL/GenBank/DDBJ whole genome shotgun (WGS) entry which is preliminary data.</text>
</comment>
<evidence type="ECO:0000313" key="3">
    <source>
        <dbReference type="Proteomes" id="UP000660801"/>
    </source>
</evidence>
<protein>
    <recommendedName>
        <fullName evidence="1">Transposase IS30-like HTH domain-containing protein</fullName>
    </recommendedName>
</protein>
<reference evidence="2" key="2">
    <citation type="submission" date="2020-09" db="EMBL/GenBank/DDBJ databases">
        <authorList>
            <person name="Sun Q."/>
            <person name="Zhou Y."/>
        </authorList>
    </citation>
    <scope>NUCLEOTIDE SEQUENCE</scope>
    <source>
        <strain evidence="2">CGMCC 1.15533</strain>
    </source>
</reference>
<evidence type="ECO:0000313" key="2">
    <source>
        <dbReference type="EMBL" id="GGE29013.1"/>
    </source>
</evidence>